<dbReference type="EMBL" id="CP031417">
    <property type="protein sequence ID" value="AXK83006.1"/>
    <property type="molecule type" value="Genomic_DNA"/>
</dbReference>
<dbReference type="InterPro" id="IPR036388">
    <property type="entry name" value="WH-like_DNA-bd_sf"/>
</dbReference>
<evidence type="ECO:0000313" key="5">
    <source>
        <dbReference type="EMBL" id="AXK83006.1"/>
    </source>
</evidence>
<evidence type="ECO:0000313" key="6">
    <source>
        <dbReference type="Proteomes" id="UP000254889"/>
    </source>
</evidence>
<proteinExistence type="predicted"/>
<protein>
    <submittedName>
        <fullName evidence="5">FCD domain-containing protein</fullName>
    </submittedName>
</protein>
<reference evidence="5 6" key="1">
    <citation type="submission" date="2018-07" db="EMBL/GenBank/DDBJ databases">
        <authorList>
            <person name="Quirk P.G."/>
            <person name="Krulwich T.A."/>
        </authorList>
    </citation>
    <scope>NUCLEOTIDE SEQUENCE [LARGE SCALE GENOMIC DNA]</scope>
    <source>
        <strain evidence="5 6">CC-BB4</strain>
    </source>
</reference>
<dbReference type="GO" id="GO:0003700">
    <property type="term" value="F:DNA-binding transcription factor activity"/>
    <property type="evidence" value="ECO:0007669"/>
    <property type="project" value="InterPro"/>
</dbReference>
<evidence type="ECO:0000256" key="1">
    <source>
        <dbReference type="ARBA" id="ARBA00023015"/>
    </source>
</evidence>
<keyword evidence="3" id="KW-0804">Transcription</keyword>
<dbReference type="AlphaFoldDB" id="A0A346A1F9"/>
<keyword evidence="1" id="KW-0805">Transcription regulation</keyword>
<feature type="domain" description="HTH gntR-type" evidence="4">
    <location>
        <begin position="44"/>
        <end position="111"/>
    </location>
</feature>
<gene>
    <name evidence="5" type="ORF">DW352_22260</name>
</gene>
<dbReference type="RefSeq" id="WP_115693385.1">
    <property type="nucleotide sequence ID" value="NZ_CP031417.1"/>
</dbReference>
<organism evidence="5 6">
    <name type="scientific">Pseudolabrys taiwanensis</name>
    <dbReference type="NCBI Taxonomy" id="331696"/>
    <lineage>
        <taxon>Bacteria</taxon>
        <taxon>Pseudomonadati</taxon>
        <taxon>Pseudomonadota</taxon>
        <taxon>Alphaproteobacteria</taxon>
        <taxon>Hyphomicrobiales</taxon>
        <taxon>Xanthobacteraceae</taxon>
        <taxon>Pseudolabrys</taxon>
    </lineage>
</organism>
<dbReference type="Gene3D" id="1.20.120.530">
    <property type="entry name" value="GntR ligand-binding domain-like"/>
    <property type="match status" value="1"/>
</dbReference>
<dbReference type="SMART" id="SM00345">
    <property type="entry name" value="HTH_GNTR"/>
    <property type="match status" value="1"/>
</dbReference>
<evidence type="ECO:0000256" key="2">
    <source>
        <dbReference type="ARBA" id="ARBA00023125"/>
    </source>
</evidence>
<dbReference type="InterPro" id="IPR000524">
    <property type="entry name" value="Tscrpt_reg_HTH_GntR"/>
</dbReference>
<dbReference type="InterPro" id="IPR011711">
    <property type="entry name" value="GntR_C"/>
</dbReference>
<dbReference type="InterPro" id="IPR008920">
    <property type="entry name" value="TF_FadR/GntR_C"/>
</dbReference>
<dbReference type="PANTHER" id="PTHR43537:SF20">
    <property type="entry name" value="HTH-TYPE TRANSCRIPTIONAL REPRESSOR GLAR"/>
    <property type="match status" value="1"/>
</dbReference>
<keyword evidence="2" id="KW-0238">DNA-binding</keyword>
<name>A0A346A1F9_9HYPH</name>
<dbReference type="Pfam" id="PF07729">
    <property type="entry name" value="FCD"/>
    <property type="match status" value="1"/>
</dbReference>
<dbReference type="Proteomes" id="UP000254889">
    <property type="component" value="Chromosome"/>
</dbReference>
<dbReference type="Pfam" id="PF00392">
    <property type="entry name" value="GntR"/>
    <property type="match status" value="1"/>
</dbReference>
<dbReference type="CDD" id="cd07377">
    <property type="entry name" value="WHTH_GntR"/>
    <property type="match status" value="1"/>
</dbReference>
<evidence type="ECO:0000256" key="3">
    <source>
        <dbReference type="ARBA" id="ARBA00023163"/>
    </source>
</evidence>
<accession>A0A346A1F9</accession>
<dbReference type="KEGG" id="ptaw:DW352_22260"/>
<dbReference type="OrthoDB" id="8680240at2"/>
<dbReference type="GO" id="GO:0003677">
    <property type="term" value="F:DNA binding"/>
    <property type="evidence" value="ECO:0007669"/>
    <property type="project" value="UniProtKB-KW"/>
</dbReference>
<dbReference type="InterPro" id="IPR036390">
    <property type="entry name" value="WH_DNA-bd_sf"/>
</dbReference>
<dbReference type="SMART" id="SM00895">
    <property type="entry name" value="FCD"/>
    <property type="match status" value="1"/>
</dbReference>
<keyword evidence="6" id="KW-1185">Reference proteome</keyword>
<sequence>MLVRVSARVNGFWKIVRKLENIDGPRKSGQTSAMTLMDAARAGRTVAEQVYEQIKADLLTGAFTPGAALLTRELLARYGCGISPLREALARLVGEGFLVASGHKGVRVPLPSCADLDDVYRIRIALECEALALAMKHGDDHWEAAAVAACHRLERAPLPGTGPEDERASRAMEWEARHRAFHAALVVAAPAPRLLRLVEQTVEQTERYRALRLLRSPSELLIRDITQEHRALLEATLRRDPQAVGLLREHLTRTWNFVADLFKSSNT</sequence>
<dbReference type="Gene3D" id="1.10.10.10">
    <property type="entry name" value="Winged helix-like DNA-binding domain superfamily/Winged helix DNA-binding domain"/>
    <property type="match status" value="1"/>
</dbReference>
<dbReference type="PROSITE" id="PS50949">
    <property type="entry name" value="HTH_GNTR"/>
    <property type="match status" value="1"/>
</dbReference>
<dbReference type="SUPFAM" id="SSF48008">
    <property type="entry name" value="GntR ligand-binding domain-like"/>
    <property type="match status" value="1"/>
</dbReference>
<dbReference type="SUPFAM" id="SSF46785">
    <property type="entry name" value="Winged helix' DNA-binding domain"/>
    <property type="match status" value="1"/>
</dbReference>
<dbReference type="PANTHER" id="PTHR43537">
    <property type="entry name" value="TRANSCRIPTIONAL REGULATOR, GNTR FAMILY"/>
    <property type="match status" value="1"/>
</dbReference>
<evidence type="ECO:0000259" key="4">
    <source>
        <dbReference type="PROSITE" id="PS50949"/>
    </source>
</evidence>